<sequence length="334" mass="36067">MRGADKTVKQFSISKRSVVVAPVAAAIAVTGAIAGLQLKAAYELRHLEDQLFSQSAQFTQTITGMDEVIAGKDEAIVSLQQELLELSRQAEEMKVKMKELDELEGKLKLFIEKYGGSIDTTGSESSTGSGKPGSGIVKTLSSRSADQRAPSYIASPGSTMQLAMLAQHTSLDFQALSDMVDAMEVSMEQTLLKAQNKRAAVDAYPSLWPAKSKRLTSGFGYRKDPFTGRATFHAGIDIDGDIGDVVFSAADGTVSDTGYDSRLGNYIVIDHLGELQTAYMHLKRIDAKVGDVVVRGEKIGLIGNSGRSTGPHLHFQIMQRNEPVNPLKFLAKHS</sequence>
<dbReference type="PANTHER" id="PTHR21666">
    <property type="entry name" value="PEPTIDASE-RELATED"/>
    <property type="match status" value="1"/>
</dbReference>
<dbReference type="CDD" id="cd12797">
    <property type="entry name" value="M23_peptidase"/>
    <property type="match status" value="1"/>
</dbReference>
<dbReference type="Pfam" id="PF01551">
    <property type="entry name" value="Peptidase_M23"/>
    <property type="match status" value="1"/>
</dbReference>
<feature type="coiled-coil region" evidence="1">
    <location>
        <begin position="69"/>
        <end position="113"/>
    </location>
</feature>
<keyword evidence="1" id="KW-0175">Coiled coil</keyword>
<feature type="region of interest" description="Disordered" evidence="2">
    <location>
        <begin position="120"/>
        <end position="150"/>
    </location>
</feature>
<dbReference type="PANTHER" id="PTHR21666:SF270">
    <property type="entry name" value="MUREIN HYDROLASE ACTIVATOR ENVC"/>
    <property type="match status" value="1"/>
</dbReference>
<dbReference type="Gene3D" id="2.70.70.10">
    <property type="entry name" value="Glucose Permease (Domain IIA)"/>
    <property type="match status" value="1"/>
</dbReference>
<accession>A0A3A6PET4</accession>
<dbReference type="GO" id="GO:0004222">
    <property type="term" value="F:metalloendopeptidase activity"/>
    <property type="evidence" value="ECO:0007669"/>
    <property type="project" value="TreeGrafter"/>
</dbReference>
<dbReference type="InterPro" id="IPR011055">
    <property type="entry name" value="Dup_hybrid_motif"/>
</dbReference>
<feature type="compositionally biased region" description="Low complexity" evidence="2">
    <location>
        <begin position="120"/>
        <end position="129"/>
    </location>
</feature>
<reference evidence="4 5" key="1">
    <citation type="submission" date="2018-09" db="EMBL/GenBank/DDBJ databases">
        <title>Paenibacillus aracenensis nov. sp. isolated from a cave in southern Spain.</title>
        <authorList>
            <person name="Jurado V."/>
            <person name="Gutierrez-Patricio S."/>
            <person name="Gonzalez-Pimentel J.L."/>
            <person name="Miller A.Z."/>
            <person name="Laiz L."/>
            <person name="Saiz-Jimenez C."/>
        </authorList>
    </citation>
    <scope>NUCLEOTIDE SEQUENCE [LARGE SCALE GENOMIC DNA]</scope>
    <source>
        <strain evidence="4 5">JCM 19203</strain>
    </source>
</reference>
<dbReference type="InterPro" id="IPR050570">
    <property type="entry name" value="Cell_wall_metabolism_enzyme"/>
</dbReference>
<evidence type="ECO:0000256" key="1">
    <source>
        <dbReference type="SAM" id="Coils"/>
    </source>
</evidence>
<gene>
    <name evidence="4" type="ORF">D3P09_08365</name>
</gene>
<name>A0A3A6PET4_9BACL</name>
<keyword evidence="5" id="KW-1185">Reference proteome</keyword>
<evidence type="ECO:0000313" key="5">
    <source>
        <dbReference type="Proteomes" id="UP000267798"/>
    </source>
</evidence>
<evidence type="ECO:0000259" key="3">
    <source>
        <dbReference type="Pfam" id="PF01551"/>
    </source>
</evidence>
<feature type="domain" description="M23ase beta-sheet core" evidence="3">
    <location>
        <begin position="232"/>
        <end position="326"/>
    </location>
</feature>
<organism evidence="4 5">
    <name type="scientific">Paenibacillus pinisoli</name>
    <dbReference type="NCBI Taxonomy" id="1276110"/>
    <lineage>
        <taxon>Bacteria</taxon>
        <taxon>Bacillati</taxon>
        <taxon>Bacillota</taxon>
        <taxon>Bacilli</taxon>
        <taxon>Bacillales</taxon>
        <taxon>Paenibacillaceae</taxon>
        <taxon>Paenibacillus</taxon>
    </lineage>
</organism>
<evidence type="ECO:0000256" key="2">
    <source>
        <dbReference type="SAM" id="MobiDB-lite"/>
    </source>
</evidence>
<dbReference type="EMBL" id="QXQB01000002">
    <property type="protein sequence ID" value="RJX39437.1"/>
    <property type="molecule type" value="Genomic_DNA"/>
</dbReference>
<proteinExistence type="predicted"/>
<protein>
    <submittedName>
        <fullName evidence="4">M23 family peptidase</fullName>
    </submittedName>
</protein>
<dbReference type="SUPFAM" id="SSF51261">
    <property type="entry name" value="Duplicated hybrid motif"/>
    <property type="match status" value="1"/>
</dbReference>
<dbReference type="InterPro" id="IPR016047">
    <property type="entry name" value="M23ase_b-sheet_dom"/>
</dbReference>
<evidence type="ECO:0000313" key="4">
    <source>
        <dbReference type="EMBL" id="RJX39437.1"/>
    </source>
</evidence>
<comment type="caution">
    <text evidence="4">The sequence shown here is derived from an EMBL/GenBank/DDBJ whole genome shotgun (WGS) entry which is preliminary data.</text>
</comment>
<dbReference type="Proteomes" id="UP000267798">
    <property type="component" value="Unassembled WGS sequence"/>
</dbReference>
<dbReference type="AlphaFoldDB" id="A0A3A6PET4"/>